<proteinExistence type="predicted"/>
<feature type="compositionally biased region" description="Acidic residues" evidence="1">
    <location>
        <begin position="1"/>
        <end position="10"/>
    </location>
</feature>
<dbReference type="AlphaFoldDB" id="A0A9Q0N439"/>
<evidence type="ECO:0000259" key="2">
    <source>
        <dbReference type="PROSITE" id="PS50882"/>
    </source>
</evidence>
<feature type="compositionally biased region" description="Low complexity" evidence="1">
    <location>
        <begin position="16"/>
        <end position="41"/>
    </location>
</feature>
<dbReference type="EMBL" id="WJQU01000002">
    <property type="protein sequence ID" value="KAJ6643174.1"/>
    <property type="molecule type" value="Genomic_DNA"/>
</dbReference>
<comment type="caution">
    <text evidence="3">The sequence shown here is derived from an EMBL/GenBank/DDBJ whole genome shotgun (WGS) entry which is preliminary data.</text>
</comment>
<dbReference type="Gene3D" id="3.10.590.10">
    <property type="entry name" value="ph1033 like domains"/>
    <property type="match status" value="1"/>
</dbReference>
<evidence type="ECO:0000256" key="1">
    <source>
        <dbReference type="SAM" id="MobiDB-lite"/>
    </source>
</evidence>
<keyword evidence="4" id="KW-1185">Reference proteome</keyword>
<dbReference type="InterPro" id="IPR007275">
    <property type="entry name" value="YTH_domain"/>
</dbReference>
<dbReference type="InterPro" id="IPR045168">
    <property type="entry name" value="YTH_prot"/>
</dbReference>
<dbReference type="Pfam" id="PF04146">
    <property type="entry name" value="YTH"/>
    <property type="match status" value="1"/>
</dbReference>
<accession>A0A9Q0N439</accession>
<dbReference type="PANTHER" id="PTHR12357:SF3">
    <property type="entry name" value="YTH DOMAIN-CONTAINING PROTEIN 1"/>
    <property type="match status" value="1"/>
</dbReference>
<feature type="compositionally biased region" description="Basic residues" evidence="1">
    <location>
        <begin position="58"/>
        <end position="72"/>
    </location>
</feature>
<name>A0A9Q0N439_9DIPT</name>
<gene>
    <name evidence="3" type="primary">Ythdc1</name>
    <name evidence="3" type="ORF">Bhyg_08130</name>
</gene>
<feature type="domain" description="YTH" evidence="2">
    <location>
        <begin position="95"/>
        <end position="232"/>
    </location>
</feature>
<dbReference type="GO" id="GO:0000398">
    <property type="term" value="P:mRNA splicing, via spliceosome"/>
    <property type="evidence" value="ECO:0007669"/>
    <property type="project" value="TreeGrafter"/>
</dbReference>
<dbReference type="GO" id="GO:1990247">
    <property type="term" value="F:N6-methyladenosine-containing RNA reader activity"/>
    <property type="evidence" value="ECO:0007669"/>
    <property type="project" value="TreeGrafter"/>
</dbReference>
<protein>
    <submittedName>
        <fullName evidence="3">YTH domain-containing protein 1</fullName>
    </submittedName>
</protein>
<sequence>MTAGLPEEDSFDTRSEASGASSSSSDTNPSISSVDTESSISPKIRRSHMNRERSFDKKKSKSPVAVQHKKPTAQKSTSKSAYDYMTKLNYLFRETRFFVIKSNNAENVTLSKSKGVWSTLPQNEANLNQAFREGRNVILIFSVKESGKFAGFARMVGESRRDVPTVSWVLPHGLSAKALGGVIEVDWVCKNSLSFTCTGHLYNPWNEGKPVKIGRDGQEIEQKVGAELCRLFPEDESIDLTPILKKSKEAARLLREKGGRVAAYKEISYSVDRKDVRNVVDFDDMLLDAFPIEPKEQLTMVRKETISSRNFWRYI</sequence>
<dbReference type="Proteomes" id="UP001151699">
    <property type="component" value="Chromosome B"/>
</dbReference>
<dbReference type="GO" id="GO:0003729">
    <property type="term" value="F:mRNA binding"/>
    <property type="evidence" value="ECO:0007669"/>
    <property type="project" value="TreeGrafter"/>
</dbReference>
<evidence type="ECO:0000313" key="3">
    <source>
        <dbReference type="EMBL" id="KAJ6643174.1"/>
    </source>
</evidence>
<dbReference type="GO" id="GO:0000381">
    <property type="term" value="P:regulation of alternative mRNA splicing, via spliceosome"/>
    <property type="evidence" value="ECO:0007669"/>
    <property type="project" value="TreeGrafter"/>
</dbReference>
<reference evidence="3" key="1">
    <citation type="submission" date="2022-07" db="EMBL/GenBank/DDBJ databases">
        <authorList>
            <person name="Trinca V."/>
            <person name="Uliana J.V.C."/>
            <person name="Torres T.T."/>
            <person name="Ward R.J."/>
            <person name="Monesi N."/>
        </authorList>
    </citation>
    <scope>NUCLEOTIDE SEQUENCE</scope>
    <source>
        <strain evidence="3">HSMRA1968</strain>
        <tissue evidence="3">Whole embryos</tissue>
    </source>
</reference>
<evidence type="ECO:0000313" key="4">
    <source>
        <dbReference type="Proteomes" id="UP001151699"/>
    </source>
</evidence>
<feature type="region of interest" description="Disordered" evidence="1">
    <location>
        <begin position="1"/>
        <end position="78"/>
    </location>
</feature>
<dbReference type="PANTHER" id="PTHR12357">
    <property type="entry name" value="YTH YT521-B HOMOLOGY DOMAIN-CONTAINING"/>
    <property type="match status" value="1"/>
</dbReference>
<dbReference type="OrthoDB" id="5842105at2759"/>
<dbReference type="PROSITE" id="PS50882">
    <property type="entry name" value="YTH"/>
    <property type="match status" value="1"/>
</dbReference>
<dbReference type="GO" id="GO:0005654">
    <property type="term" value="C:nucleoplasm"/>
    <property type="evidence" value="ECO:0007669"/>
    <property type="project" value="TreeGrafter"/>
</dbReference>
<organism evidence="3 4">
    <name type="scientific">Pseudolycoriella hygida</name>
    <dbReference type="NCBI Taxonomy" id="35572"/>
    <lineage>
        <taxon>Eukaryota</taxon>
        <taxon>Metazoa</taxon>
        <taxon>Ecdysozoa</taxon>
        <taxon>Arthropoda</taxon>
        <taxon>Hexapoda</taxon>
        <taxon>Insecta</taxon>
        <taxon>Pterygota</taxon>
        <taxon>Neoptera</taxon>
        <taxon>Endopterygota</taxon>
        <taxon>Diptera</taxon>
        <taxon>Nematocera</taxon>
        <taxon>Sciaroidea</taxon>
        <taxon>Sciaridae</taxon>
        <taxon>Pseudolycoriella</taxon>
    </lineage>
</organism>
<dbReference type="CDD" id="cd21134">
    <property type="entry name" value="YTH"/>
    <property type="match status" value="1"/>
</dbReference>